<dbReference type="Gramene" id="ORGLA12G0012800.1">
    <property type="protein sequence ID" value="ORGLA12G0012800.1"/>
    <property type="gene ID" value="ORGLA12G0012800"/>
</dbReference>
<name>I1R3M2_ORYGL</name>
<feature type="domain" description="Disease resistance protein winged helix" evidence="3">
    <location>
        <begin position="378"/>
        <end position="438"/>
    </location>
</feature>
<proteinExistence type="predicted"/>
<evidence type="ECO:0000256" key="1">
    <source>
        <dbReference type="ARBA" id="ARBA00022821"/>
    </source>
</evidence>
<keyword evidence="1" id="KW-0611">Plant defense</keyword>
<dbReference type="eggNOG" id="KOG4658">
    <property type="taxonomic scope" value="Eukaryota"/>
</dbReference>
<reference evidence="4" key="1">
    <citation type="submission" date="2015-06" db="UniProtKB">
        <authorList>
            <consortium name="EnsemblPlants"/>
        </authorList>
    </citation>
    <scope>IDENTIFICATION</scope>
</reference>
<dbReference type="Pfam" id="PF23559">
    <property type="entry name" value="WHD_DRP"/>
    <property type="match status" value="1"/>
</dbReference>
<evidence type="ECO:0000313" key="5">
    <source>
        <dbReference type="Proteomes" id="UP000007306"/>
    </source>
</evidence>
<dbReference type="PRINTS" id="PR00364">
    <property type="entry name" value="DISEASERSIST"/>
</dbReference>
<organism evidence="4 5">
    <name type="scientific">Oryza glaberrima</name>
    <name type="common">African rice</name>
    <dbReference type="NCBI Taxonomy" id="4538"/>
    <lineage>
        <taxon>Eukaryota</taxon>
        <taxon>Viridiplantae</taxon>
        <taxon>Streptophyta</taxon>
        <taxon>Embryophyta</taxon>
        <taxon>Tracheophyta</taxon>
        <taxon>Spermatophyta</taxon>
        <taxon>Magnoliopsida</taxon>
        <taxon>Liliopsida</taxon>
        <taxon>Poales</taxon>
        <taxon>Poaceae</taxon>
        <taxon>BOP clade</taxon>
        <taxon>Oryzoideae</taxon>
        <taxon>Oryzeae</taxon>
        <taxon>Oryzinae</taxon>
        <taxon>Oryza</taxon>
    </lineage>
</organism>
<dbReference type="PANTHER" id="PTHR36766:SF40">
    <property type="entry name" value="DISEASE RESISTANCE PROTEIN RGA3"/>
    <property type="match status" value="1"/>
</dbReference>
<evidence type="ECO:0000259" key="2">
    <source>
        <dbReference type="Pfam" id="PF00931"/>
    </source>
</evidence>
<dbReference type="Gene3D" id="3.40.50.300">
    <property type="entry name" value="P-loop containing nucleotide triphosphate hydrolases"/>
    <property type="match status" value="1"/>
</dbReference>
<dbReference type="InterPro" id="IPR002182">
    <property type="entry name" value="NB-ARC"/>
</dbReference>
<dbReference type="InterPro" id="IPR058922">
    <property type="entry name" value="WHD_DRP"/>
</dbReference>
<dbReference type="HOGENOM" id="CLU_000837_9_0_1"/>
<keyword evidence="5" id="KW-1185">Reference proteome</keyword>
<dbReference type="AlphaFoldDB" id="I1R3M2"/>
<dbReference type="EnsemblPlants" id="ORGLA12G0012800.1">
    <property type="protein sequence ID" value="ORGLA12G0012800.1"/>
    <property type="gene ID" value="ORGLA12G0012800"/>
</dbReference>
<dbReference type="STRING" id="4538.I1R3M2"/>
<dbReference type="Proteomes" id="UP000007306">
    <property type="component" value="Chromosome 12"/>
</dbReference>
<reference evidence="4 5" key="2">
    <citation type="submission" date="2018-04" db="EMBL/GenBank/DDBJ databases">
        <title>OglaRS2 (Oryza glaberrima Reference Sequence Version 2).</title>
        <authorList>
            <person name="Zhang J."/>
            <person name="Kudrna D."/>
            <person name="Lee S."/>
            <person name="Talag J."/>
            <person name="Rajasekar S."/>
            <person name="Wing R.A."/>
        </authorList>
    </citation>
    <scope>NUCLEOTIDE SEQUENCE [LARGE SCALE GENOMIC DNA]</scope>
    <source>
        <strain evidence="4 5">cv. IRGC 96717</strain>
    </source>
</reference>
<accession>I1R3M2</accession>
<dbReference type="GO" id="GO:0043531">
    <property type="term" value="F:ADP binding"/>
    <property type="evidence" value="ECO:0007669"/>
    <property type="project" value="InterPro"/>
</dbReference>
<dbReference type="SUPFAM" id="SSF52540">
    <property type="entry name" value="P-loop containing nucleoside triphosphate hydrolases"/>
    <property type="match status" value="1"/>
</dbReference>
<dbReference type="Pfam" id="PF00931">
    <property type="entry name" value="NB-ARC"/>
    <property type="match status" value="1"/>
</dbReference>
<evidence type="ECO:0000313" key="4">
    <source>
        <dbReference type="EnsemblPlants" id="ORGLA12G0012800.1"/>
    </source>
</evidence>
<sequence length="458" mass="52226">MVKAISEAADSRLITNTNLLHWLMRLHAAAQEAKDVLDEFEVDGSNIARKRKASDLILSSRSLKNLVIADESLKRYGIPSIIFKISRNGKFFSKLSLKNLVIPDESLTRLEHVVKTLTQLCATSATFIELIKMDDSKTNQLHKAAEASSHLPVDVPVFGRDHPESSIGTGKVRAARHNILVLPIVGMSGVGKTTLAQVIYNHARVKQHFEHRAWVYVSEDFTIKRTLQEILHSFQGHGGAIFNGDESMEATITKLRIKISGGCKFFLVLDNMWEEMCQEWSVLLTALSDEKALPWESFWPLFQYHTFGGVEVPQQDDNRNMLLIAQGIAKKLDGLPLAAKVIGNLLRCRFSWDNWRRVAESDWWNLEEALQGILPYLRDRVVQMWLAHDFIQWNEIADVMRPDDVGRQLFDELVERSFFQPTFVSNKYVMPDLVRGLAIQFLYTSASSMVKDQQEYRP</sequence>
<protein>
    <submittedName>
        <fullName evidence="4">Uncharacterized protein</fullName>
    </submittedName>
</protein>
<dbReference type="PANTHER" id="PTHR36766">
    <property type="entry name" value="PLANT BROAD-SPECTRUM MILDEW RESISTANCE PROTEIN RPW8"/>
    <property type="match status" value="1"/>
</dbReference>
<feature type="domain" description="NB-ARC" evidence="2">
    <location>
        <begin position="178"/>
        <end position="290"/>
    </location>
</feature>
<evidence type="ECO:0000259" key="3">
    <source>
        <dbReference type="Pfam" id="PF23559"/>
    </source>
</evidence>
<dbReference type="InterPro" id="IPR027417">
    <property type="entry name" value="P-loop_NTPase"/>
</dbReference>